<keyword evidence="2" id="KW-1185">Reference proteome</keyword>
<accession>A0A0C3NZV2</accession>
<proteinExistence type="predicted"/>
<organism evidence="1 2">
    <name type="scientific">Pisolithus tinctorius Marx 270</name>
    <dbReference type="NCBI Taxonomy" id="870435"/>
    <lineage>
        <taxon>Eukaryota</taxon>
        <taxon>Fungi</taxon>
        <taxon>Dikarya</taxon>
        <taxon>Basidiomycota</taxon>
        <taxon>Agaricomycotina</taxon>
        <taxon>Agaricomycetes</taxon>
        <taxon>Agaricomycetidae</taxon>
        <taxon>Boletales</taxon>
        <taxon>Sclerodermatineae</taxon>
        <taxon>Pisolithaceae</taxon>
        <taxon>Pisolithus</taxon>
    </lineage>
</organism>
<gene>
    <name evidence="1" type="ORF">M404DRAFT_1003633</name>
</gene>
<name>A0A0C3NZV2_PISTI</name>
<evidence type="ECO:0000313" key="1">
    <source>
        <dbReference type="EMBL" id="KIO00649.1"/>
    </source>
</evidence>
<dbReference type="HOGENOM" id="CLU_2997439_0_0_1"/>
<sequence>MDLLLSWQKFHQQLKLRKAKPLQSIGTNCAPHKALQHEWISRFLSAVVTSQEYERLY</sequence>
<reference evidence="1 2" key="1">
    <citation type="submission" date="2014-04" db="EMBL/GenBank/DDBJ databases">
        <authorList>
            <consortium name="DOE Joint Genome Institute"/>
            <person name="Kuo A."/>
            <person name="Kohler A."/>
            <person name="Costa M.D."/>
            <person name="Nagy L.G."/>
            <person name="Floudas D."/>
            <person name="Copeland A."/>
            <person name="Barry K.W."/>
            <person name="Cichocki N."/>
            <person name="Veneault-Fourrey C."/>
            <person name="LaButti K."/>
            <person name="Lindquist E.A."/>
            <person name="Lipzen A."/>
            <person name="Lundell T."/>
            <person name="Morin E."/>
            <person name="Murat C."/>
            <person name="Sun H."/>
            <person name="Tunlid A."/>
            <person name="Henrissat B."/>
            <person name="Grigoriev I.V."/>
            <person name="Hibbett D.S."/>
            <person name="Martin F."/>
            <person name="Nordberg H.P."/>
            <person name="Cantor M.N."/>
            <person name="Hua S.X."/>
        </authorList>
    </citation>
    <scope>NUCLEOTIDE SEQUENCE [LARGE SCALE GENOMIC DNA]</scope>
    <source>
        <strain evidence="1 2">Marx 270</strain>
    </source>
</reference>
<reference evidence="2" key="2">
    <citation type="submission" date="2015-01" db="EMBL/GenBank/DDBJ databases">
        <title>Evolutionary Origins and Diversification of the Mycorrhizal Mutualists.</title>
        <authorList>
            <consortium name="DOE Joint Genome Institute"/>
            <consortium name="Mycorrhizal Genomics Consortium"/>
            <person name="Kohler A."/>
            <person name="Kuo A."/>
            <person name="Nagy L.G."/>
            <person name="Floudas D."/>
            <person name="Copeland A."/>
            <person name="Barry K.W."/>
            <person name="Cichocki N."/>
            <person name="Veneault-Fourrey C."/>
            <person name="LaButti K."/>
            <person name="Lindquist E.A."/>
            <person name="Lipzen A."/>
            <person name="Lundell T."/>
            <person name="Morin E."/>
            <person name="Murat C."/>
            <person name="Riley R."/>
            <person name="Ohm R."/>
            <person name="Sun H."/>
            <person name="Tunlid A."/>
            <person name="Henrissat B."/>
            <person name="Grigoriev I.V."/>
            <person name="Hibbett D.S."/>
            <person name="Martin F."/>
        </authorList>
    </citation>
    <scope>NUCLEOTIDE SEQUENCE [LARGE SCALE GENOMIC DNA]</scope>
    <source>
        <strain evidence="2">Marx 270</strain>
    </source>
</reference>
<protein>
    <submittedName>
        <fullName evidence="1">Uncharacterized protein</fullName>
    </submittedName>
</protein>
<evidence type="ECO:0000313" key="2">
    <source>
        <dbReference type="Proteomes" id="UP000054217"/>
    </source>
</evidence>
<dbReference type="AlphaFoldDB" id="A0A0C3NZV2"/>
<dbReference type="EMBL" id="KN831994">
    <property type="protein sequence ID" value="KIO00649.1"/>
    <property type="molecule type" value="Genomic_DNA"/>
</dbReference>
<dbReference type="InParanoid" id="A0A0C3NZV2"/>
<dbReference type="Proteomes" id="UP000054217">
    <property type="component" value="Unassembled WGS sequence"/>
</dbReference>